<dbReference type="EMBL" id="JAXUIC010000011">
    <property type="protein sequence ID" value="KAK4564710.1"/>
    <property type="molecule type" value="Genomic_DNA"/>
</dbReference>
<evidence type="ECO:0000313" key="2">
    <source>
        <dbReference type="EMBL" id="KAK4564710.1"/>
    </source>
</evidence>
<keyword evidence="1" id="KW-0175">Coiled coil</keyword>
<sequence>MTSSQVDFSSKNLDDVEAEMRRLRLELKQTMDMYSTACKEALTAKQKVLVAKMNWGQV</sequence>
<name>A0AAN7ICR3_QUERU</name>
<proteinExistence type="predicted"/>
<reference evidence="2 3" key="1">
    <citation type="journal article" date="2023" name="G3 (Bethesda)">
        <title>A haplotype-resolved chromosome-scale genome for Quercus rubra L. provides insights into the genetics of adaptive traits for red oak species.</title>
        <authorList>
            <person name="Kapoor B."/>
            <person name="Jenkins J."/>
            <person name="Schmutz J."/>
            <person name="Zhebentyayeva T."/>
            <person name="Kuelheim C."/>
            <person name="Coggeshall M."/>
            <person name="Heim C."/>
            <person name="Lasky J.R."/>
            <person name="Leites L."/>
            <person name="Islam-Faridi N."/>
            <person name="Romero-Severson J."/>
            <person name="DeLeo V.L."/>
            <person name="Lucas S.M."/>
            <person name="Lazic D."/>
            <person name="Gailing O."/>
            <person name="Carlson J."/>
            <person name="Staton M."/>
        </authorList>
    </citation>
    <scope>NUCLEOTIDE SEQUENCE [LARGE SCALE GENOMIC DNA]</scope>
    <source>
        <strain evidence="2">Pseudo-F2</strain>
    </source>
</reference>
<feature type="coiled-coil region" evidence="1">
    <location>
        <begin position="6"/>
        <end position="33"/>
    </location>
</feature>
<gene>
    <name evidence="2" type="ORF">RGQ29_006687</name>
</gene>
<organism evidence="2 3">
    <name type="scientific">Quercus rubra</name>
    <name type="common">Northern red oak</name>
    <name type="synonym">Quercus borealis</name>
    <dbReference type="NCBI Taxonomy" id="3512"/>
    <lineage>
        <taxon>Eukaryota</taxon>
        <taxon>Viridiplantae</taxon>
        <taxon>Streptophyta</taxon>
        <taxon>Embryophyta</taxon>
        <taxon>Tracheophyta</taxon>
        <taxon>Spermatophyta</taxon>
        <taxon>Magnoliopsida</taxon>
        <taxon>eudicotyledons</taxon>
        <taxon>Gunneridae</taxon>
        <taxon>Pentapetalae</taxon>
        <taxon>rosids</taxon>
        <taxon>fabids</taxon>
        <taxon>Fagales</taxon>
        <taxon>Fagaceae</taxon>
        <taxon>Quercus</taxon>
    </lineage>
</organism>
<accession>A0AAN7ICR3</accession>
<evidence type="ECO:0000313" key="3">
    <source>
        <dbReference type="Proteomes" id="UP001324115"/>
    </source>
</evidence>
<dbReference type="AlphaFoldDB" id="A0AAN7ICR3"/>
<comment type="caution">
    <text evidence="2">The sequence shown here is derived from an EMBL/GenBank/DDBJ whole genome shotgun (WGS) entry which is preliminary data.</text>
</comment>
<keyword evidence="3" id="KW-1185">Reference proteome</keyword>
<dbReference type="Proteomes" id="UP001324115">
    <property type="component" value="Unassembled WGS sequence"/>
</dbReference>
<evidence type="ECO:0000256" key="1">
    <source>
        <dbReference type="SAM" id="Coils"/>
    </source>
</evidence>
<protein>
    <submittedName>
        <fullName evidence="2">Uncharacterized protein</fullName>
    </submittedName>
</protein>